<dbReference type="Proteomes" id="UP000050488">
    <property type="component" value="Unassembled WGS sequence"/>
</dbReference>
<feature type="transmembrane region" description="Helical" evidence="1">
    <location>
        <begin position="68"/>
        <end position="89"/>
    </location>
</feature>
<gene>
    <name evidence="3" type="ORF">Clow_00042</name>
</gene>
<protein>
    <submittedName>
        <fullName evidence="3">VanZ like family protein</fullName>
    </submittedName>
</protein>
<dbReference type="Pfam" id="PF04892">
    <property type="entry name" value="VanZ"/>
    <property type="match status" value="1"/>
</dbReference>
<keyword evidence="4" id="KW-1185">Reference proteome</keyword>
<evidence type="ECO:0000256" key="1">
    <source>
        <dbReference type="SAM" id="Phobius"/>
    </source>
</evidence>
<feature type="transmembrane region" description="Helical" evidence="1">
    <location>
        <begin position="12"/>
        <end position="30"/>
    </location>
</feature>
<dbReference type="InterPro" id="IPR053150">
    <property type="entry name" value="Teicoplanin_resist-assoc"/>
</dbReference>
<comment type="caution">
    <text evidence="3">The sequence shown here is derived from an EMBL/GenBank/DDBJ whole genome shotgun (WGS) entry which is preliminary data.</text>
</comment>
<feature type="domain" description="VanZ-like" evidence="2">
    <location>
        <begin position="17"/>
        <end position="143"/>
    </location>
</feature>
<accession>A0A0Q0U4X8</accession>
<evidence type="ECO:0000259" key="2">
    <source>
        <dbReference type="Pfam" id="PF04892"/>
    </source>
</evidence>
<organism evidence="3 4">
    <name type="scientific">Corynebacterium lowii</name>
    <dbReference type="NCBI Taxonomy" id="1544413"/>
    <lineage>
        <taxon>Bacteria</taxon>
        <taxon>Bacillati</taxon>
        <taxon>Actinomycetota</taxon>
        <taxon>Actinomycetes</taxon>
        <taxon>Mycobacteriales</taxon>
        <taxon>Corynebacteriaceae</taxon>
        <taxon>Corynebacterium</taxon>
    </lineage>
</organism>
<dbReference type="PATRIC" id="fig|1544413.3.peg.43"/>
<keyword evidence="1" id="KW-1133">Transmembrane helix</keyword>
<keyword evidence="1" id="KW-0472">Membrane</keyword>
<reference evidence="3 4" key="1">
    <citation type="submission" date="2015-10" db="EMBL/GenBank/DDBJ databases">
        <title>Corynebacteirum lowii and Corynebacterium oculi species nova, derived from human clinical disease and and emended description of Corynebacterium mastiditis.</title>
        <authorList>
            <person name="Bernard K."/>
            <person name="Pacheco A.L."/>
            <person name="Mcdougall C."/>
            <person name="Burtx T."/>
            <person name="Weibe D."/>
            <person name="Tyler S."/>
            <person name="Olson A.B."/>
            <person name="Cnockaert M."/>
            <person name="Eguchi H."/>
            <person name="Kuwahara T."/>
            <person name="Nakayama-Imaohji H."/>
            <person name="Boudewijins M."/>
            <person name="Van Hoecke F."/>
            <person name="Bernier A.-M."/>
            <person name="Vandamme P."/>
        </authorList>
    </citation>
    <scope>NUCLEOTIDE SEQUENCE [LARGE SCALE GENOMIC DNA]</scope>
    <source>
        <strain evidence="3 4">NML 130206</strain>
    </source>
</reference>
<dbReference type="EMBL" id="LKEV01000001">
    <property type="protein sequence ID" value="KQB86997.1"/>
    <property type="molecule type" value="Genomic_DNA"/>
</dbReference>
<keyword evidence="1" id="KW-0812">Transmembrane</keyword>
<dbReference type="STRING" id="1544413.Clow_00042"/>
<evidence type="ECO:0000313" key="4">
    <source>
        <dbReference type="Proteomes" id="UP000050488"/>
    </source>
</evidence>
<dbReference type="RefSeq" id="WP_055174657.1">
    <property type="nucleotide sequence ID" value="NZ_JAUSQY010000001.1"/>
</dbReference>
<dbReference type="InterPro" id="IPR006976">
    <property type="entry name" value="VanZ-like"/>
</dbReference>
<dbReference type="PANTHER" id="PTHR36834">
    <property type="entry name" value="MEMBRANE PROTEIN-RELATED"/>
    <property type="match status" value="1"/>
</dbReference>
<dbReference type="AlphaFoldDB" id="A0A0Q0U4X8"/>
<sequence length="160" mass="17307">MLFSTDERRSGTRTILFAVYAAALFAATLLKGQLSIGDVWDVESHHQRSIDVELFNGFSDAPVWWGPWLNTVGNVALFIPLGVFVALAWNEGTGRSLLRAGGVGALTSAVIETAQYVFAVGYSDVDDLVCNTVGAVMGAWGARRVVQSRMIQRQGELSAR</sequence>
<name>A0A0Q0U4X8_9CORY</name>
<proteinExistence type="predicted"/>
<evidence type="ECO:0000313" key="3">
    <source>
        <dbReference type="EMBL" id="KQB86997.1"/>
    </source>
</evidence>
<dbReference type="PANTHER" id="PTHR36834:SF1">
    <property type="entry name" value="INTEGRAL MEMBRANE PROTEIN"/>
    <property type="match status" value="1"/>
</dbReference>